<dbReference type="InterPro" id="IPR018298">
    <property type="entry name" value="Adrenodoxin_Fe-S_BS"/>
</dbReference>
<evidence type="ECO:0000256" key="4">
    <source>
        <dbReference type="ARBA" id="ARBA00023004"/>
    </source>
</evidence>
<keyword evidence="3" id="KW-0479">Metal-binding</keyword>
<dbReference type="GO" id="GO:0046872">
    <property type="term" value="F:metal ion binding"/>
    <property type="evidence" value="ECO:0007669"/>
    <property type="project" value="UniProtKB-KW"/>
</dbReference>
<dbReference type="eggNOG" id="KOG3309">
    <property type="taxonomic scope" value="Eukaryota"/>
</dbReference>
<dbReference type="InterPro" id="IPR001041">
    <property type="entry name" value="2Fe-2S_ferredoxin-type"/>
</dbReference>
<dbReference type="PANTHER" id="PTHR23426:SF65">
    <property type="entry name" value="FERREDOXIN-2, MITOCHONDRIAL"/>
    <property type="match status" value="1"/>
</dbReference>
<dbReference type="SUPFAM" id="SSF54292">
    <property type="entry name" value="2Fe-2S ferredoxin-like"/>
    <property type="match status" value="1"/>
</dbReference>
<dbReference type="GO" id="GO:0051537">
    <property type="term" value="F:2 iron, 2 sulfur cluster binding"/>
    <property type="evidence" value="ECO:0007669"/>
    <property type="project" value="UniProtKB-KW"/>
</dbReference>
<dbReference type="KEGG" id="ehx:EMIHUDRAFT_77636"/>
<dbReference type="AlphaFoldDB" id="A0A0D3HZR6"/>
<evidence type="ECO:0000256" key="2">
    <source>
        <dbReference type="ARBA" id="ARBA00022714"/>
    </source>
</evidence>
<protein>
    <recommendedName>
        <fullName evidence="8">2Fe-2S ferredoxin-type domain-containing protein</fullName>
    </recommendedName>
</protein>
<evidence type="ECO:0000256" key="3">
    <source>
        <dbReference type="ARBA" id="ARBA00022723"/>
    </source>
</evidence>
<evidence type="ECO:0000256" key="7">
    <source>
        <dbReference type="SAM" id="MobiDB-lite"/>
    </source>
</evidence>
<comment type="similarity">
    <text evidence="1">Belongs to the adrenodoxin/putidaredoxin family.</text>
</comment>
<evidence type="ECO:0000259" key="8">
    <source>
        <dbReference type="Pfam" id="PF00111"/>
    </source>
</evidence>
<organism evidence="9 10">
    <name type="scientific">Emiliania huxleyi (strain CCMP1516)</name>
    <dbReference type="NCBI Taxonomy" id="280463"/>
    <lineage>
        <taxon>Eukaryota</taxon>
        <taxon>Haptista</taxon>
        <taxon>Haptophyta</taxon>
        <taxon>Prymnesiophyceae</taxon>
        <taxon>Isochrysidales</taxon>
        <taxon>Noelaerhabdaceae</taxon>
        <taxon>Emiliania</taxon>
    </lineage>
</organism>
<keyword evidence="10" id="KW-1185">Reference proteome</keyword>
<dbReference type="PANTHER" id="PTHR23426">
    <property type="entry name" value="FERREDOXIN/ADRENODOXIN"/>
    <property type="match status" value="1"/>
</dbReference>
<name>A0A0D3HZR6_EMIH1</name>
<dbReference type="GO" id="GO:0005739">
    <property type="term" value="C:mitochondrion"/>
    <property type="evidence" value="ECO:0007669"/>
    <property type="project" value="TreeGrafter"/>
</dbReference>
<dbReference type="EnsemblProtists" id="EOD04501">
    <property type="protein sequence ID" value="EOD04501"/>
    <property type="gene ID" value="EMIHUDRAFT_69125"/>
</dbReference>
<comment type="cofactor">
    <cofactor evidence="6">
        <name>[2Fe-2S] cluster</name>
        <dbReference type="ChEBI" id="CHEBI:190135"/>
    </cofactor>
</comment>
<feature type="region of interest" description="Disordered" evidence="7">
    <location>
        <begin position="1"/>
        <end position="20"/>
    </location>
</feature>
<evidence type="ECO:0000256" key="5">
    <source>
        <dbReference type="ARBA" id="ARBA00023014"/>
    </source>
</evidence>
<keyword evidence="4" id="KW-0408">Iron</keyword>
<keyword evidence="2" id="KW-0001">2Fe-2S</keyword>
<dbReference type="Pfam" id="PF00111">
    <property type="entry name" value="Fer2"/>
    <property type="match status" value="1"/>
</dbReference>
<reference evidence="9" key="2">
    <citation type="submission" date="2024-10" db="UniProtKB">
        <authorList>
            <consortium name="EnsemblProtists"/>
        </authorList>
    </citation>
    <scope>IDENTIFICATION</scope>
</reference>
<dbReference type="STRING" id="2903.R1D133"/>
<dbReference type="GO" id="GO:0009055">
    <property type="term" value="F:electron transfer activity"/>
    <property type="evidence" value="ECO:0007669"/>
    <property type="project" value="TreeGrafter"/>
</dbReference>
<reference evidence="10" key="1">
    <citation type="journal article" date="2013" name="Nature">
        <title>Pan genome of the phytoplankton Emiliania underpins its global distribution.</title>
        <authorList>
            <person name="Read B.A."/>
            <person name="Kegel J."/>
            <person name="Klute M.J."/>
            <person name="Kuo A."/>
            <person name="Lefebvre S.C."/>
            <person name="Maumus F."/>
            <person name="Mayer C."/>
            <person name="Miller J."/>
            <person name="Monier A."/>
            <person name="Salamov A."/>
            <person name="Young J."/>
            <person name="Aguilar M."/>
            <person name="Claverie J.M."/>
            <person name="Frickenhaus S."/>
            <person name="Gonzalez K."/>
            <person name="Herman E.K."/>
            <person name="Lin Y.C."/>
            <person name="Napier J."/>
            <person name="Ogata H."/>
            <person name="Sarno A.F."/>
            <person name="Shmutz J."/>
            <person name="Schroeder D."/>
            <person name="de Vargas C."/>
            <person name="Verret F."/>
            <person name="von Dassow P."/>
            <person name="Valentin K."/>
            <person name="Van de Peer Y."/>
            <person name="Wheeler G."/>
            <person name="Dacks J.B."/>
            <person name="Delwiche C.F."/>
            <person name="Dyhrman S.T."/>
            <person name="Glockner G."/>
            <person name="John U."/>
            <person name="Richards T."/>
            <person name="Worden A.Z."/>
            <person name="Zhang X."/>
            <person name="Grigoriev I.V."/>
            <person name="Allen A.E."/>
            <person name="Bidle K."/>
            <person name="Borodovsky M."/>
            <person name="Bowler C."/>
            <person name="Brownlee C."/>
            <person name="Cock J.M."/>
            <person name="Elias M."/>
            <person name="Gladyshev V.N."/>
            <person name="Groth M."/>
            <person name="Guda C."/>
            <person name="Hadaegh A."/>
            <person name="Iglesias-Rodriguez M.D."/>
            <person name="Jenkins J."/>
            <person name="Jones B.M."/>
            <person name="Lawson T."/>
            <person name="Leese F."/>
            <person name="Lindquist E."/>
            <person name="Lobanov A."/>
            <person name="Lomsadze A."/>
            <person name="Malik S.B."/>
            <person name="Marsh M.E."/>
            <person name="Mackinder L."/>
            <person name="Mock T."/>
            <person name="Mueller-Roeber B."/>
            <person name="Pagarete A."/>
            <person name="Parker M."/>
            <person name="Probert I."/>
            <person name="Quesneville H."/>
            <person name="Raines C."/>
            <person name="Rensing S.A."/>
            <person name="Riano-Pachon D.M."/>
            <person name="Richier S."/>
            <person name="Rokitta S."/>
            <person name="Shiraiwa Y."/>
            <person name="Soanes D.M."/>
            <person name="van der Giezen M."/>
            <person name="Wahlund T.M."/>
            <person name="Williams B."/>
            <person name="Wilson W."/>
            <person name="Wolfe G."/>
            <person name="Wurch L.L."/>
        </authorList>
    </citation>
    <scope>NUCLEOTIDE SEQUENCE</scope>
</reference>
<dbReference type="GeneID" id="17285904"/>
<dbReference type="PaxDb" id="2903-EOD04501"/>
<dbReference type="RefSeq" id="XP_005756930.1">
    <property type="nucleotide sequence ID" value="XM_005756873.1"/>
</dbReference>
<evidence type="ECO:0000313" key="9">
    <source>
        <dbReference type="EnsemblProtists" id="EOD04501"/>
    </source>
</evidence>
<dbReference type="Proteomes" id="UP000013827">
    <property type="component" value="Unassembled WGS sequence"/>
</dbReference>
<dbReference type="PROSITE" id="PS00814">
    <property type="entry name" value="ADX"/>
    <property type="match status" value="1"/>
</dbReference>
<keyword evidence="5" id="KW-0411">Iron-sulfur</keyword>
<dbReference type="CDD" id="cd00207">
    <property type="entry name" value="fer2"/>
    <property type="match status" value="1"/>
</dbReference>
<evidence type="ECO:0000313" key="10">
    <source>
        <dbReference type="Proteomes" id="UP000013827"/>
    </source>
</evidence>
<dbReference type="PRINTS" id="PR00355">
    <property type="entry name" value="ADRENODOXIN"/>
</dbReference>
<evidence type="ECO:0000256" key="6">
    <source>
        <dbReference type="ARBA" id="ARBA00034078"/>
    </source>
</evidence>
<dbReference type="EnsemblProtists" id="EOD40633">
    <property type="protein sequence ID" value="EOD40633"/>
    <property type="gene ID" value="EMIHUDRAFT_77636"/>
</dbReference>
<dbReference type="RefSeq" id="XP_005793062.1">
    <property type="nucleotide sequence ID" value="XM_005793005.1"/>
</dbReference>
<dbReference type="InterPro" id="IPR036010">
    <property type="entry name" value="2Fe-2S_ferredoxin-like_sf"/>
</dbReference>
<dbReference type="HOGENOM" id="CLU_082632_0_2_1"/>
<evidence type="ECO:0000256" key="1">
    <source>
        <dbReference type="ARBA" id="ARBA00010914"/>
    </source>
</evidence>
<dbReference type="Gene3D" id="3.10.20.30">
    <property type="match status" value="1"/>
</dbReference>
<dbReference type="InterPro" id="IPR001055">
    <property type="entry name" value="Adrenodoxin-like"/>
</dbReference>
<dbReference type="GO" id="GO:0140647">
    <property type="term" value="P:P450-containing electron transport chain"/>
    <property type="evidence" value="ECO:0007669"/>
    <property type="project" value="InterPro"/>
</dbReference>
<accession>A0A0D3HZR6</accession>
<dbReference type="InterPro" id="IPR012675">
    <property type="entry name" value="Beta-grasp_dom_sf"/>
</dbReference>
<dbReference type="GeneID" id="17250658"/>
<dbReference type="OMA" id="PEYTRNF"/>
<dbReference type="KEGG" id="ehx:EMIHUDRAFT_69125"/>
<feature type="domain" description="2Fe-2S ferredoxin-type" evidence="8">
    <location>
        <begin position="103"/>
        <end position="158"/>
    </location>
</feature>
<proteinExistence type="inferred from homology"/>
<sequence length="187" mass="20192">MRAAAAASSRLPPPACAARLPLRRGSRPGLASAARRGFLASPVARHGDFEWQDAKSPDEARTLPSAKLLGTFLQVRRDVAGKVGDNLLYLCHRLRMSGQVPEITLEGACEASLACSTCHVIVGDGHFDRLPEPSEDEEDMLDEAVCLTASSRLGCQIVLSKELEGMEITLPAYSKNFYVDGHVPEPH</sequence>